<accession>A0A9P7TWN4</accession>
<evidence type="ECO:0000313" key="3">
    <source>
        <dbReference type="Proteomes" id="UP000732380"/>
    </source>
</evidence>
<organism evidence="2 3">
    <name type="scientific">Claviceps humidiphila</name>
    <dbReference type="NCBI Taxonomy" id="1294629"/>
    <lineage>
        <taxon>Eukaryota</taxon>
        <taxon>Fungi</taxon>
        <taxon>Dikarya</taxon>
        <taxon>Ascomycota</taxon>
        <taxon>Pezizomycotina</taxon>
        <taxon>Sordariomycetes</taxon>
        <taxon>Hypocreomycetidae</taxon>
        <taxon>Hypocreales</taxon>
        <taxon>Clavicipitaceae</taxon>
        <taxon>Claviceps</taxon>
    </lineage>
</organism>
<evidence type="ECO:0000256" key="1">
    <source>
        <dbReference type="SAM" id="MobiDB-lite"/>
    </source>
</evidence>
<gene>
    <name evidence="2" type="ORF">E4U13_006992</name>
</gene>
<dbReference type="EMBL" id="SRQM01000065">
    <property type="protein sequence ID" value="KAG6120026.1"/>
    <property type="molecule type" value="Genomic_DNA"/>
</dbReference>
<feature type="compositionally biased region" description="Polar residues" evidence="1">
    <location>
        <begin position="92"/>
        <end position="102"/>
    </location>
</feature>
<feature type="region of interest" description="Disordered" evidence="1">
    <location>
        <begin position="88"/>
        <end position="149"/>
    </location>
</feature>
<keyword evidence="3" id="KW-1185">Reference proteome</keyword>
<evidence type="ECO:0000313" key="2">
    <source>
        <dbReference type="EMBL" id="KAG6120026.1"/>
    </source>
</evidence>
<feature type="region of interest" description="Disordered" evidence="1">
    <location>
        <begin position="1"/>
        <end position="48"/>
    </location>
</feature>
<sequence>MSNKAGPSKRRRLLPTTTLEDTASEGSTRPSKGRQLLPATELEDTASKESTRQCSKCAYIFPIPHFASARRTSVLTKTCERCRVQDRRVPRQLQSRDSSSENIRGPSEYSRLSNETPSQQERRDRAYTASEGSTRPSTSRRLLPATELEDIASKETTRQCWRCTHILPISHFVSVKGPFMHTKTCQRCRDRDRRVPRLGQSRRGPSEYNRLSNETPSQQERRRRLDRDDRAYTASEGSELEDTAPKGSELENTAPEGNELEDIAPEGSTQQCTRCLYDLPMSHFTSVQRPSMLTKACQRCRDRNRRVPRQPQVRGSPPENMGGPSEYNRLLNEAPSQQERRRISRAVRRNRAEAISIAPRPAFVCHECRIRRPFSGAKSTRDGICHYCTLSSPTPLERQLKWCSRGEHAASRDSFLYREVEYESCLEHEGHLPPSTSVLEPNTLDGLSPHPVLVNVVGRAGTGKSITTQLVSSRPETMQRPQFPTSPRLACRSYRSPYRPLGVCPPPLPEAYRVYSPV</sequence>
<feature type="region of interest" description="Disordered" evidence="1">
    <location>
        <begin position="301"/>
        <end position="341"/>
    </location>
</feature>
<feature type="compositionally biased region" description="Polar residues" evidence="1">
    <location>
        <begin position="209"/>
        <end position="218"/>
    </location>
</feature>
<dbReference type="AlphaFoldDB" id="A0A9P7TWN4"/>
<feature type="region of interest" description="Disordered" evidence="1">
    <location>
        <begin position="190"/>
        <end position="265"/>
    </location>
</feature>
<name>A0A9P7TWN4_9HYPO</name>
<feature type="compositionally biased region" description="Polar residues" evidence="1">
    <location>
        <begin position="15"/>
        <end position="30"/>
    </location>
</feature>
<protein>
    <submittedName>
        <fullName evidence="2">Uncharacterized protein</fullName>
    </submittedName>
</protein>
<reference evidence="2 3" key="1">
    <citation type="journal article" date="2020" name="bioRxiv">
        <title>Whole genome comparisons of ergot fungi reveals the divergence and evolution of species within the genus Claviceps are the result of varying mechanisms driving genome evolution and host range expansion.</title>
        <authorList>
            <person name="Wyka S.A."/>
            <person name="Mondo S.J."/>
            <person name="Liu M."/>
            <person name="Dettman J."/>
            <person name="Nalam V."/>
            <person name="Broders K.D."/>
        </authorList>
    </citation>
    <scope>NUCLEOTIDE SEQUENCE [LARGE SCALE GENOMIC DNA]</scope>
    <source>
        <strain evidence="2 3">LM576</strain>
    </source>
</reference>
<feature type="compositionally biased region" description="Polar residues" evidence="1">
    <location>
        <begin position="130"/>
        <end position="140"/>
    </location>
</feature>
<proteinExistence type="predicted"/>
<feature type="compositionally biased region" description="Basic and acidic residues" evidence="1">
    <location>
        <begin position="219"/>
        <end position="231"/>
    </location>
</feature>
<comment type="caution">
    <text evidence="2">The sequence shown here is derived from an EMBL/GenBank/DDBJ whole genome shotgun (WGS) entry which is preliminary data.</text>
</comment>
<dbReference type="Proteomes" id="UP000732380">
    <property type="component" value="Unassembled WGS sequence"/>
</dbReference>
<feature type="compositionally biased region" description="Polar residues" evidence="1">
    <location>
        <begin position="110"/>
        <end position="119"/>
    </location>
</feature>